<sequence>MEEVSDSDDFNLVEGKMDLVISDIVLLSKKEKAPDKYIAIEPPLAEGGRLSFTKRYIAYCREIPNQRWGRVVVSDIKVLSNNQPPVGYRGLPETHDDVSKSFGSKLIAIKLTPQEEAAEGVTDILVLSGSRKDQVPPGYKRLPEINGFSVCFQVTKLARREGPPPPVTNRPRSGAGIVQPQDNKGANYPTYERQVSRKARSAVDGLSFKVNEDNSSRASEFLSANLKYLSLDDIETKFKFDWSLEEQAQAQT</sequence>
<dbReference type="InterPro" id="IPR018798">
    <property type="entry name" value="MVB12A/B"/>
</dbReference>
<dbReference type="InterPro" id="IPR040335">
    <property type="entry name" value="MVB12A"/>
</dbReference>
<evidence type="ECO:0000313" key="4">
    <source>
        <dbReference type="Proteomes" id="UP000007879"/>
    </source>
</evidence>
<dbReference type="PROSITE" id="PS51498">
    <property type="entry name" value="MABP"/>
    <property type="match status" value="1"/>
</dbReference>
<dbReference type="Pfam" id="PF10240">
    <property type="entry name" value="DUF2464"/>
    <property type="match status" value="1"/>
</dbReference>
<dbReference type="GO" id="GO:0032510">
    <property type="term" value="P:endosome to lysosome transport via multivesicular body sorting pathway"/>
    <property type="evidence" value="ECO:0007669"/>
    <property type="project" value="TreeGrafter"/>
</dbReference>
<dbReference type="GO" id="GO:0000813">
    <property type="term" value="C:ESCRT I complex"/>
    <property type="evidence" value="ECO:0007669"/>
    <property type="project" value="InterPro"/>
</dbReference>
<dbReference type="PANTHER" id="PTHR31612">
    <property type="entry name" value="MULTIVESICULAR BODY SUBUNIT 12A"/>
    <property type="match status" value="1"/>
</dbReference>
<dbReference type="InterPro" id="IPR023341">
    <property type="entry name" value="MABP"/>
</dbReference>
<gene>
    <name evidence="3" type="primary">100636877</name>
</gene>
<protein>
    <recommendedName>
        <fullName evidence="2">MABP domain-containing protein</fullName>
    </recommendedName>
</protein>
<dbReference type="OrthoDB" id="6021306at2759"/>
<dbReference type="GO" id="GO:0032801">
    <property type="term" value="P:receptor catabolic process"/>
    <property type="evidence" value="ECO:0007669"/>
    <property type="project" value="TreeGrafter"/>
</dbReference>
<dbReference type="Proteomes" id="UP000007879">
    <property type="component" value="Unassembled WGS sequence"/>
</dbReference>
<dbReference type="GO" id="GO:0046755">
    <property type="term" value="P:viral budding"/>
    <property type="evidence" value="ECO:0007669"/>
    <property type="project" value="TreeGrafter"/>
</dbReference>
<dbReference type="InParanoid" id="A0A1X7UG91"/>
<dbReference type="GO" id="GO:0042058">
    <property type="term" value="P:regulation of epidermal growth factor receptor signaling pathway"/>
    <property type="evidence" value="ECO:0007669"/>
    <property type="project" value="TreeGrafter"/>
</dbReference>
<keyword evidence="4" id="KW-1185">Reference proteome</keyword>
<dbReference type="GO" id="GO:0005829">
    <property type="term" value="C:cytosol"/>
    <property type="evidence" value="ECO:0007669"/>
    <property type="project" value="TreeGrafter"/>
</dbReference>
<proteinExistence type="predicted"/>
<dbReference type="eggNOG" id="KOG4000">
    <property type="taxonomic scope" value="Eukaryota"/>
</dbReference>
<dbReference type="STRING" id="400682.A0A1X7UG91"/>
<dbReference type="KEGG" id="aqu:100636877"/>
<reference evidence="4" key="1">
    <citation type="journal article" date="2010" name="Nature">
        <title>The Amphimedon queenslandica genome and the evolution of animal complexity.</title>
        <authorList>
            <person name="Srivastava M."/>
            <person name="Simakov O."/>
            <person name="Chapman J."/>
            <person name="Fahey B."/>
            <person name="Gauthier M.E."/>
            <person name="Mitros T."/>
            <person name="Richards G.S."/>
            <person name="Conaco C."/>
            <person name="Dacre M."/>
            <person name="Hellsten U."/>
            <person name="Larroux C."/>
            <person name="Putnam N.H."/>
            <person name="Stanke M."/>
            <person name="Adamska M."/>
            <person name="Darling A."/>
            <person name="Degnan S.M."/>
            <person name="Oakley T.H."/>
            <person name="Plachetzki D.C."/>
            <person name="Zhai Y."/>
            <person name="Adamski M."/>
            <person name="Calcino A."/>
            <person name="Cummins S.F."/>
            <person name="Goodstein D.M."/>
            <person name="Harris C."/>
            <person name="Jackson D.J."/>
            <person name="Leys S.P."/>
            <person name="Shu S."/>
            <person name="Woodcroft B.J."/>
            <person name="Vervoort M."/>
            <person name="Kosik K.S."/>
            <person name="Manning G."/>
            <person name="Degnan B.M."/>
            <person name="Rokhsar D.S."/>
        </authorList>
    </citation>
    <scope>NUCLEOTIDE SEQUENCE [LARGE SCALE GENOMIC DNA]</scope>
</reference>
<dbReference type="GO" id="GO:0019075">
    <property type="term" value="P:virus maturation"/>
    <property type="evidence" value="ECO:0007669"/>
    <property type="project" value="TreeGrafter"/>
</dbReference>
<feature type="region of interest" description="Disordered" evidence="1">
    <location>
        <begin position="159"/>
        <end position="189"/>
    </location>
</feature>
<name>A0A1X7UG91_AMPQE</name>
<dbReference type="EnsemblMetazoa" id="Aqu2.1.26984_001">
    <property type="protein sequence ID" value="Aqu2.1.26984_001"/>
    <property type="gene ID" value="Aqu2.1.26984"/>
</dbReference>
<organism evidence="3">
    <name type="scientific">Amphimedon queenslandica</name>
    <name type="common">Sponge</name>
    <dbReference type="NCBI Taxonomy" id="400682"/>
    <lineage>
        <taxon>Eukaryota</taxon>
        <taxon>Metazoa</taxon>
        <taxon>Porifera</taxon>
        <taxon>Demospongiae</taxon>
        <taxon>Heteroscleromorpha</taxon>
        <taxon>Haplosclerida</taxon>
        <taxon>Niphatidae</taxon>
        <taxon>Amphimedon</taxon>
    </lineage>
</organism>
<dbReference type="Gene3D" id="2.100.10.50">
    <property type="match status" value="1"/>
</dbReference>
<reference evidence="3" key="2">
    <citation type="submission" date="2017-05" db="UniProtKB">
        <authorList>
            <consortium name="EnsemblMetazoa"/>
        </authorList>
    </citation>
    <scope>IDENTIFICATION</scope>
</reference>
<evidence type="ECO:0000313" key="3">
    <source>
        <dbReference type="EnsemblMetazoa" id="Aqu2.1.26984_001"/>
    </source>
</evidence>
<accession>A0A1X7UG91</accession>
<evidence type="ECO:0000259" key="2">
    <source>
        <dbReference type="PROSITE" id="PS51498"/>
    </source>
</evidence>
<dbReference type="EnsemblMetazoa" id="XM_003387930.3">
    <property type="protein sequence ID" value="XP_003387978.2"/>
    <property type="gene ID" value="LOC100636877"/>
</dbReference>
<feature type="domain" description="MABP" evidence="2">
    <location>
        <begin position="18"/>
        <end position="156"/>
    </location>
</feature>
<evidence type="ECO:0000256" key="1">
    <source>
        <dbReference type="SAM" id="MobiDB-lite"/>
    </source>
</evidence>
<dbReference type="PANTHER" id="PTHR31612:SF2">
    <property type="entry name" value="MULTIVESICULAR BODY SUBUNIT 12A"/>
    <property type="match status" value="1"/>
</dbReference>
<dbReference type="AlphaFoldDB" id="A0A1X7UG91"/>